<dbReference type="EMBL" id="GL988041">
    <property type="protein sequence ID" value="EGS21328.1"/>
    <property type="molecule type" value="Genomic_DNA"/>
</dbReference>
<dbReference type="HOGENOM" id="CLU_117761_1_0_1"/>
<evidence type="ECO:0000313" key="3">
    <source>
        <dbReference type="Proteomes" id="UP000008066"/>
    </source>
</evidence>
<gene>
    <name evidence="2" type="ORF">CTHT_0031830</name>
</gene>
<feature type="compositionally biased region" description="Low complexity" evidence="1">
    <location>
        <begin position="44"/>
        <end position="56"/>
    </location>
</feature>
<sequence>MPKISFSTKLPPSLFPPVIRPPFIIPYLRSVATAHYYNCQWPLSSPETPETPSTTTNKSRGQNAVAAEGTPTATPIIPDKLADGDALGRTGGGKPLSSSVHPPAKPKISNASVPGHKPHLTKEQQAEVDEHNREFERTHGKVGNEPERDDRVDKSFWSGRGARSGTTKI</sequence>
<dbReference type="OMA" id="VNPKFWG"/>
<dbReference type="eggNOG" id="ENOG502ST0G">
    <property type="taxonomic scope" value="Eukaryota"/>
</dbReference>
<reference evidence="2 3" key="1">
    <citation type="journal article" date="2011" name="Cell">
        <title>Insight into structure and assembly of the nuclear pore complex by utilizing the genome of a eukaryotic thermophile.</title>
        <authorList>
            <person name="Amlacher S."/>
            <person name="Sarges P."/>
            <person name="Flemming D."/>
            <person name="van Noort V."/>
            <person name="Kunze R."/>
            <person name="Devos D.P."/>
            <person name="Arumugam M."/>
            <person name="Bork P."/>
            <person name="Hurt E."/>
        </authorList>
    </citation>
    <scope>NUCLEOTIDE SEQUENCE [LARGE SCALE GENOMIC DNA]</scope>
    <source>
        <strain evidence="3">DSM 1495 / CBS 144.50 / IMI 039719</strain>
    </source>
</reference>
<evidence type="ECO:0000256" key="1">
    <source>
        <dbReference type="SAM" id="MobiDB-lite"/>
    </source>
</evidence>
<feature type="region of interest" description="Disordered" evidence="1">
    <location>
        <begin position="43"/>
        <end position="169"/>
    </location>
</feature>
<accession>G0S4V7</accession>
<dbReference type="AlphaFoldDB" id="G0S4V7"/>
<organism evidence="3">
    <name type="scientific">Chaetomium thermophilum (strain DSM 1495 / CBS 144.50 / IMI 039719)</name>
    <name type="common">Thermochaetoides thermophila</name>
    <dbReference type="NCBI Taxonomy" id="759272"/>
    <lineage>
        <taxon>Eukaryota</taxon>
        <taxon>Fungi</taxon>
        <taxon>Dikarya</taxon>
        <taxon>Ascomycota</taxon>
        <taxon>Pezizomycotina</taxon>
        <taxon>Sordariomycetes</taxon>
        <taxon>Sordariomycetidae</taxon>
        <taxon>Sordariales</taxon>
        <taxon>Chaetomiaceae</taxon>
        <taxon>Thermochaetoides</taxon>
    </lineage>
</organism>
<dbReference type="KEGG" id="cthr:CTHT_0031830"/>
<proteinExistence type="predicted"/>
<dbReference type="OrthoDB" id="5334244at2759"/>
<dbReference type="STRING" id="759272.G0S4V7"/>
<evidence type="ECO:0000313" key="2">
    <source>
        <dbReference type="EMBL" id="EGS21328.1"/>
    </source>
</evidence>
<feature type="compositionally biased region" description="Basic and acidic residues" evidence="1">
    <location>
        <begin position="120"/>
        <end position="154"/>
    </location>
</feature>
<dbReference type="GeneID" id="18257221"/>
<name>G0S4V7_CHATD</name>
<dbReference type="Proteomes" id="UP000008066">
    <property type="component" value="Unassembled WGS sequence"/>
</dbReference>
<protein>
    <submittedName>
        <fullName evidence="2">Uncharacterized protein</fullName>
    </submittedName>
</protein>
<dbReference type="RefSeq" id="XP_006693624.1">
    <property type="nucleotide sequence ID" value="XM_006693561.1"/>
</dbReference>
<keyword evidence="3" id="KW-1185">Reference proteome</keyword>